<name>A0ABQ0F5A0_APOSI</name>
<comment type="caution">
    <text evidence="1">The sequence shown here is derived from an EMBL/GenBank/DDBJ whole genome shotgun (WGS) entry which is preliminary data.</text>
</comment>
<organism evidence="1 2">
    <name type="scientific">Apodemus speciosus</name>
    <name type="common">Large Japanese field mouse</name>
    <dbReference type="NCBI Taxonomy" id="105296"/>
    <lineage>
        <taxon>Eukaryota</taxon>
        <taxon>Metazoa</taxon>
        <taxon>Chordata</taxon>
        <taxon>Craniata</taxon>
        <taxon>Vertebrata</taxon>
        <taxon>Euteleostomi</taxon>
        <taxon>Mammalia</taxon>
        <taxon>Eutheria</taxon>
        <taxon>Euarchontoglires</taxon>
        <taxon>Glires</taxon>
        <taxon>Rodentia</taxon>
        <taxon>Myomorpha</taxon>
        <taxon>Muroidea</taxon>
        <taxon>Muridae</taxon>
        <taxon>Murinae</taxon>
        <taxon>Apodemus</taxon>
    </lineage>
</organism>
<keyword evidence="2" id="KW-1185">Reference proteome</keyword>
<accession>A0ABQ0F5A0</accession>
<reference evidence="1 2" key="1">
    <citation type="submission" date="2024-08" db="EMBL/GenBank/DDBJ databases">
        <title>The draft genome of Apodemus speciosus.</title>
        <authorList>
            <person name="Nabeshima K."/>
            <person name="Suzuki S."/>
            <person name="Onuma M."/>
        </authorList>
    </citation>
    <scope>NUCLEOTIDE SEQUENCE [LARGE SCALE GENOMIC DNA]</scope>
    <source>
        <strain evidence="1">IB14-021</strain>
    </source>
</reference>
<dbReference type="Proteomes" id="UP001623349">
    <property type="component" value="Unassembled WGS sequence"/>
</dbReference>
<gene>
    <name evidence="1" type="ORF">APTSU1_000947800</name>
</gene>
<protein>
    <submittedName>
        <fullName evidence="1">Uncharacterized protein</fullName>
    </submittedName>
</protein>
<sequence length="44" mass="5292">MIAVFLYHRGFWDIVTILKDNLFSFKLNYNPWDCVVNDLVVEEN</sequence>
<proteinExistence type="predicted"/>
<evidence type="ECO:0000313" key="1">
    <source>
        <dbReference type="EMBL" id="GAB1294245.1"/>
    </source>
</evidence>
<evidence type="ECO:0000313" key="2">
    <source>
        <dbReference type="Proteomes" id="UP001623349"/>
    </source>
</evidence>
<dbReference type="EMBL" id="BAAFST010000009">
    <property type="protein sequence ID" value="GAB1294245.1"/>
    <property type="molecule type" value="Genomic_DNA"/>
</dbReference>